<feature type="transmembrane region" description="Helical" evidence="1">
    <location>
        <begin position="181"/>
        <end position="204"/>
    </location>
</feature>
<keyword evidence="1" id="KW-0472">Membrane</keyword>
<evidence type="ECO:0000313" key="3">
    <source>
        <dbReference type="Proteomes" id="UP001519306"/>
    </source>
</evidence>
<keyword evidence="1" id="KW-0812">Transmembrane</keyword>
<dbReference type="PANTHER" id="PTHR37314">
    <property type="entry name" value="SLR0142 PROTEIN"/>
    <property type="match status" value="1"/>
</dbReference>
<keyword evidence="1" id="KW-1133">Transmembrane helix</keyword>
<name>A0ABS4KD62_9FIRM</name>
<protein>
    <submittedName>
        <fullName evidence="2">Uncharacterized membrane protein YoaK (UPF0700 family)</fullName>
    </submittedName>
</protein>
<feature type="transmembrane region" description="Helical" evidence="1">
    <location>
        <begin position="74"/>
        <end position="93"/>
    </location>
</feature>
<comment type="caution">
    <text evidence="2">The sequence shown here is derived from an EMBL/GenBank/DDBJ whole genome shotgun (WGS) entry which is preliminary data.</text>
</comment>
<dbReference type="Proteomes" id="UP001519306">
    <property type="component" value="Unassembled WGS sequence"/>
</dbReference>
<dbReference type="PANTHER" id="PTHR37314:SF4">
    <property type="entry name" value="UPF0700 TRANSMEMBRANE PROTEIN YOAK"/>
    <property type="match status" value="1"/>
</dbReference>
<accession>A0ABS4KD62</accession>
<dbReference type="InterPro" id="IPR010699">
    <property type="entry name" value="DUF1275"/>
</dbReference>
<keyword evidence="3" id="KW-1185">Reference proteome</keyword>
<feature type="transmembrane region" description="Helical" evidence="1">
    <location>
        <begin position="25"/>
        <end position="44"/>
    </location>
</feature>
<feature type="transmembrane region" description="Helical" evidence="1">
    <location>
        <begin position="210"/>
        <end position="231"/>
    </location>
</feature>
<proteinExistence type="predicted"/>
<organism evidence="2 3">
    <name type="scientific">Peptoniphilus stercorisuis</name>
    <dbReference type="NCBI Taxonomy" id="1436965"/>
    <lineage>
        <taxon>Bacteria</taxon>
        <taxon>Bacillati</taxon>
        <taxon>Bacillota</taxon>
        <taxon>Tissierellia</taxon>
        <taxon>Tissierellales</taxon>
        <taxon>Peptoniphilaceae</taxon>
        <taxon>Peptoniphilus</taxon>
    </lineage>
</organism>
<evidence type="ECO:0000256" key="1">
    <source>
        <dbReference type="SAM" id="Phobius"/>
    </source>
</evidence>
<evidence type="ECO:0000313" key="2">
    <source>
        <dbReference type="EMBL" id="MBP2025708.1"/>
    </source>
</evidence>
<dbReference type="Pfam" id="PF06912">
    <property type="entry name" value="DUF1275"/>
    <property type="match status" value="1"/>
</dbReference>
<sequence length="249" mass="28584">MPLKEDLTKEILLEEKRILKMSESLIVAVLLTITGGYLDVYTYITRGGVFANAQTGNIVLLGINIANNNWKTSFQYLIPILSFVLGVFLSELLKKTFYIKRKLHWRQLVVLFEIFILIFVSTLKGHSHDILANVLISFVCSLQVETFRKFHENTFASTMCTGNLRSASENLYKFLVSKNKFYLFNFIKYIGIIISFISGAIISLKVTNILGTNSVLICCIILFIAFLLMFLDKKSRILKFKILLFLFYL</sequence>
<reference evidence="2 3" key="1">
    <citation type="submission" date="2021-03" db="EMBL/GenBank/DDBJ databases">
        <title>Genomic Encyclopedia of Type Strains, Phase IV (KMG-IV): sequencing the most valuable type-strain genomes for metagenomic binning, comparative biology and taxonomic classification.</title>
        <authorList>
            <person name="Goeker M."/>
        </authorList>
    </citation>
    <scope>NUCLEOTIDE SEQUENCE [LARGE SCALE GENOMIC DNA]</scope>
    <source>
        <strain evidence="2 3">DSM 27563</strain>
    </source>
</reference>
<dbReference type="RefSeq" id="WP_210061084.1">
    <property type="nucleotide sequence ID" value="NZ_JAGGLJ010000011.1"/>
</dbReference>
<gene>
    <name evidence="2" type="ORF">J2Z71_001252</name>
</gene>
<dbReference type="EMBL" id="JAGGLJ010000011">
    <property type="protein sequence ID" value="MBP2025708.1"/>
    <property type="molecule type" value="Genomic_DNA"/>
</dbReference>